<evidence type="ECO:0000256" key="8">
    <source>
        <dbReference type="ARBA" id="ARBA00023125"/>
    </source>
</evidence>
<keyword evidence="8" id="KW-0238">DNA-binding</keyword>
<feature type="region of interest" description="Disordered" evidence="11">
    <location>
        <begin position="311"/>
        <end position="331"/>
    </location>
</feature>
<evidence type="ECO:0000256" key="2">
    <source>
        <dbReference type="ARBA" id="ARBA00022741"/>
    </source>
</evidence>
<evidence type="ECO:0000256" key="1">
    <source>
        <dbReference type="ARBA" id="ARBA00022722"/>
    </source>
</evidence>
<gene>
    <name evidence="14" type="primary">addB</name>
    <name evidence="14" type="ORF">ERS852406_00827</name>
</gene>
<dbReference type="PANTHER" id="PTHR30591">
    <property type="entry name" value="RECBCD ENZYME SUBUNIT RECC"/>
    <property type="match status" value="1"/>
</dbReference>
<dbReference type="Pfam" id="PF21445">
    <property type="entry name" value="ADDB_N"/>
    <property type="match status" value="1"/>
</dbReference>
<evidence type="ECO:0000313" key="14">
    <source>
        <dbReference type="EMBL" id="CUN87887.1"/>
    </source>
</evidence>
<reference evidence="14 15" key="1">
    <citation type="submission" date="2015-09" db="EMBL/GenBank/DDBJ databases">
        <authorList>
            <consortium name="Pathogen Informatics"/>
        </authorList>
    </citation>
    <scope>NUCLEOTIDE SEQUENCE [LARGE SCALE GENOMIC DNA]</scope>
    <source>
        <strain evidence="14 15">2789STDY5608849</strain>
    </source>
</reference>
<protein>
    <submittedName>
        <fullName evidence="14">ATP-dependent helicase/deoxyribonuclease subunit B</fullName>
        <ecNumber evidence="14">3.1.-.-</ecNumber>
    </submittedName>
</protein>
<dbReference type="InterPro" id="IPR027417">
    <property type="entry name" value="P-loop_NTPase"/>
</dbReference>
<dbReference type="InterPro" id="IPR038726">
    <property type="entry name" value="PDDEXK_AddAB-type"/>
</dbReference>
<dbReference type="Gene3D" id="3.40.50.300">
    <property type="entry name" value="P-loop containing nucleotide triphosphate hydrolases"/>
    <property type="match status" value="3"/>
</dbReference>
<dbReference type="GO" id="GO:0005524">
    <property type="term" value="F:ATP binding"/>
    <property type="evidence" value="ECO:0007669"/>
    <property type="project" value="UniProtKB-KW"/>
</dbReference>
<keyword evidence="9" id="KW-0234">DNA repair</keyword>
<keyword evidence="6" id="KW-0269">Exonuclease</keyword>
<dbReference type="GO" id="GO:0004386">
    <property type="term" value="F:helicase activity"/>
    <property type="evidence" value="ECO:0007669"/>
    <property type="project" value="UniProtKB-KW"/>
</dbReference>
<evidence type="ECO:0000256" key="6">
    <source>
        <dbReference type="ARBA" id="ARBA00022839"/>
    </source>
</evidence>
<dbReference type="Pfam" id="PF12705">
    <property type="entry name" value="PDDEXK_1"/>
    <property type="match status" value="1"/>
</dbReference>
<keyword evidence="2" id="KW-0547">Nucleotide-binding</keyword>
<evidence type="ECO:0000313" key="15">
    <source>
        <dbReference type="Proteomes" id="UP000095706"/>
    </source>
</evidence>
<dbReference type="PANTHER" id="PTHR30591:SF1">
    <property type="entry name" value="RECBCD ENZYME SUBUNIT RECC"/>
    <property type="match status" value="1"/>
</dbReference>
<dbReference type="GO" id="GO:0006310">
    <property type="term" value="P:DNA recombination"/>
    <property type="evidence" value="ECO:0007669"/>
    <property type="project" value="TreeGrafter"/>
</dbReference>
<dbReference type="Gene3D" id="3.90.320.10">
    <property type="match status" value="1"/>
</dbReference>
<name>A0A174AHM5_9FIRM</name>
<evidence type="ECO:0000256" key="10">
    <source>
        <dbReference type="SAM" id="Coils"/>
    </source>
</evidence>
<evidence type="ECO:0000256" key="5">
    <source>
        <dbReference type="ARBA" id="ARBA00022806"/>
    </source>
</evidence>
<proteinExistence type="predicted"/>
<dbReference type="SUPFAM" id="SSF52540">
    <property type="entry name" value="P-loop containing nucleoside triphosphate hydrolases"/>
    <property type="match status" value="1"/>
</dbReference>
<dbReference type="RefSeq" id="WP_055226580.1">
    <property type="nucleotide sequence ID" value="NZ_CYYV01000004.1"/>
</dbReference>
<dbReference type="EC" id="3.1.-.-" evidence="14"/>
<keyword evidence="7" id="KW-0067">ATP-binding</keyword>
<accession>A0A174AHM5</accession>
<evidence type="ECO:0000259" key="13">
    <source>
        <dbReference type="Pfam" id="PF21445"/>
    </source>
</evidence>
<dbReference type="GO" id="GO:0004527">
    <property type="term" value="F:exonuclease activity"/>
    <property type="evidence" value="ECO:0007669"/>
    <property type="project" value="UniProtKB-KW"/>
</dbReference>
<evidence type="ECO:0000256" key="11">
    <source>
        <dbReference type="SAM" id="MobiDB-lite"/>
    </source>
</evidence>
<dbReference type="AlphaFoldDB" id="A0A174AHM5"/>
<feature type="domain" description="PD-(D/E)XK endonuclease-like" evidence="12">
    <location>
        <begin position="811"/>
        <end position="1152"/>
    </location>
</feature>
<evidence type="ECO:0000256" key="3">
    <source>
        <dbReference type="ARBA" id="ARBA00022763"/>
    </source>
</evidence>
<dbReference type="Proteomes" id="UP000095706">
    <property type="component" value="Unassembled WGS sequence"/>
</dbReference>
<dbReference type="GO" id="GO:0003677">
    <property type="term" value="F:DNA binding"/>
    <property type="evidence" value="ECO:0007669"/>
    <property type="project" value="UniProtKB-KW"/>
</dbReference>
<keyword evidence="10" id="KW-0175">Coiled coil</keyword>
<dbReference type="EMBL" id="CYYV01000004">
    <property type="protein sequence ID" value="CUN87887.1"/>
    <property type="molecule type" value="Genomic_DNA"/>
</dbReference>
<keyword evidence="3" id="KW-0227">DNA damage</keyword>
<evidence type="ECO:0000259" key="12">
    <source>
        <dbReference type="Pfam" id="PF12705"/>
    </source>
</evidence>
<evidence type="ECO:0000256" key="9">
    <source>
        <dbReference type="ARBA" id="ARBA00023204"/>
    </source>
</evidence>
<feature type="coiled-coil region" evidence="10">
    <location>
        <begin position="534"/>
        <end position="561"/>
    </location>
</feature>
<dbReference type="InterPro" id="IPR011604">
    <property type="entry name" value="PDDEXK-like_dom_sf"/>
</dbReference>
<evidence type="ECO:0000256" key="7">
    <source>
        <dbReference type="ARBA" id="ARBA00022840"/>
    </source>
</evidence>
<keyword evidence="5 14" id="KW-0347">Helicase</keyword>
<keyword evidence="1" id="KW-0540">Nuclease</keyword>
<sequence>MSLQFIMGNSGAGKSRYAYQKILAEAMRHPEKTYLIIVPEQFTMQTQKELVSLHPAGGILNVDILSFQRLAYRIFEETGGSLYPVLEETGKSLVVKRVAQEKKKELTILGSTLKRTGAVSQMKSLISELKQYQIAPSELDTWAEETGEKKLLAAKLKDTGVIYRAFEEYLENRYVTAEDVLEVLAGKLEESSLIRNSEVLVDGFTGFTPVQIGVLGKLFRLCEKVYVTIIMDEREDPYKKAIPHQLFAMSRQLIQQLMKAADEAGCPVEPEIWVRRSGYGRFQSGSMMDQLEQNLFRYGIRRIVGTEAGKRAESKAGAGTNGKNKKEIGPSTLENAQKTKKEHLESGQNLKQQGIYISVAPSPRAELEETVRLIRRMVREEKMRYQDFAVLTGDLSIYGTYAREIFEKCGIPYFVDEKHSVLMNPFVEFLRAAIEMVVQSFSYESVFRYLRCGLSSLSREETDAMENYVLALGIRGLKAYGETWTRGYRGIKPDEVPQRNLLREKFYAEVQPFAEQMKKKDATVRERTEALYALAVQNQMQEKLEERRQQFEERGQEAFAKEYSQIYGIVMELLDKIVEVLGDEKMTLAEYQEILEAGFAEASVGIIPPTADQVLIGDNERSRLKDIRVLFFVGVNDGLIPRHDAGGGILSEYDREELERADAKLSPTARETMYQQKFHLYRNLTKPSERLYLSFAKAGASGEAQNPSYLINEIRKLFPEIPVRDIEKEENPEEKLEMPRSGEALFLEELGKAAEGEMNPLFEELYRWYAAHPEAGIPAETYRKAAFLRCADGVIGRSAASALYGDTLKNSATRLEKYAACAFAHFMEFGLQIRERDQYELKAVDMGTVMHEALEKFSKKLQENGETWKTVGDDTRDRLIEECVEETMADYGNTIFQSSSRNQYRIICVKRILKRTVWALQQQIRQGEFEPGEFEVSFSMEDSLSAINIDLSEHEKMRLRGRIDRVDLCETDDKVYVKIIDYKTGNTSLDLVALYYGLQLQLAVYLDAAVELEQKKHPGKLVEPAGVFYYHIDDPIIDQEEDETDEAWGRRMLKALRMDGLVNADRKVVELLDRVLADGTTSDVIPVGKKKDGSYTGYSKVASSEQFNVIRTYTRKKVREIGEGIFSGNVKISPFQRDGATACAYCEYQGICGFDQKIQGYEYRKLKGMDTELLMKVMQETAQRDQKE</sequence>
<feature type="domain" description="ATP-dependent helicase/deoxyribonuclease subunit B N-terminal" evidence="13">
    <location>
        <begin position="5"/>
        <end position="292"/>
    </location>
</feature>
<organism evidence="14 15">
    <name type="scientific">Fusicatenibacter saccharivorans</name>
    <dbReference type="NCBI Taxonomy" id="1150298"/>
    <lineage>
        <taxon>Bacteria</taxon>
        <taxon>Bacillati</taxon>
        <taxon>Bacillota</taxon>
        <taxon>Clostridia</taxon>
        <taxon>Lachnospirales</taxon>
        <taxon>Lachnospiraceae</taxon>
        <taxon>Fusicatenibacter</taxon>
    </lineage>
</organism>
<keyword evidence="4 14" id="KW-0378">Hydrolase</keyword>
<dbReference type="GO" id="GO:0006281">
    <property type="term" value="P:DNA repair"/>
    <property type="evidence" value="ECO:0007669"/>
    <property type="project" value="UniProtKB-KW"/>
</dbReference>
<evidence type="ECO:0000256" key="4">
    <source>
        <dbReference type="ARBA" id="ARBA00022801"/>
    </source>
</evidence>
<dbReference type="InterPro" id="IPR049035">
    <property type="entry name" value="ADDB_N"/>
</dbReference>